<protein>
    <recommendedName>
        <fullName evidence="9">O-acyltransferase</fullName>
    </recommendedName>
</protein>
<dbReference type="GeneID" id="16996236"/>
<evidence type="ECO:0000256" key="10">
    <source>
        <dbReference type="PIRSR" id="PIRSR000439-1"/>
    </source>
</evidence>
<reference evidence="13 14" key="1">
    <citation type="journal article" date="2004" name="Nature">
        <title>Genome sequence of the ultrasmall unicellular red alga Cyanidioschyzon merolae 10D.</title>
        <authorList>
            <person name="Matsuzaki M."/>
            <person name="Misumi O."/>
            <person name="Shin-i T."/>
            <person name="Maruyama S."/>
            <person name="Takahara M."/>
            <person name="Miyagishima S."/>
            <person name="Mori T."/>
            <person name="Nishida K."/>
            <person name="Yagisawa F."/>
            <person name="Nishida K."/>
            <person name="Yoshida Y."/>
            <person name="Nishimura Y."/>
            <person name="Nakao S."/>
            <person name="Kobayashi T."/>
            <person name="Momoyama Y."/>
            <person name="Higashiyama T."/>
            <person name="Minoda A."/>
            <person name="Sano M."/>
            <person name="Nomoto H."/>
            <person name="Oishi K."/>
            <person name="Hayashi H."/>
            <person name="Ohta F."/>
            <person name="Nishizaka S."/>
            <person name="Haga S."/>
            <person name="Miura S."/>
            <person name="Morishita T."/>
            <person name="Kabeya Y."/>
            <person name="Terasawa K."/>
            <person name="Suzuki Y."/>
            <person name="Ishii Y."/>
            <person name="Asakawa S."/>
            <person name="Takano H."/>
            <person name="Ohta N."/>
            <person name="Kuroiwa H."/>
            <person name="Tanaka K."/>
            <person name="Shimizu N."/>
            <person name="Sugano S."/>
            <person name="Sato N."/>
            <person name="Nozaki H."/>
            <person name="Ogasawara N."/>
            <person name="Kohara Y."/>
            <person name="Kuroiwa T."/>
        </authorList>
    </citation>
    <scope>NUCLEOTIDE SEQUENCE [LARGE SCALE GENOMIC DNA]</scope>
    <source>
        <strain evidence="13 14">10D</strain>
    </source>
</reference>
<feature type="compositionally biased region" description="Polar residues" evidence="11">
    <location>
        <begin position="269"/>
        <end position="278"/>
    </location>
</feature>
<dbReference type="GO" id="GO:0008374">
    <property type="term" value="F:O-acyltransferase activity"/>
    <property type="evidence" value="ECO:0007669"/>
    <property type="project" value="InterPro"/>
</dbReference>
<feature type="transmembrane region" description="Helical" evidence="12">
    <location>
        <begin position="145"/>
        <end position="162"/>
    </location>
</feature>
<dbReference type="PANTHER" id="PTHR10408">
    <property type="entry name" value="STEROL O-ACYLTRANSFERASE"/>
    <property type="match status" value="1"/>
</dbReference>
<feature type="transmembrane region" description="Helical" evidence="12">
    <location>
        <begin position="211"/>
        <end position="233"/>
    </location>
</feature>
<sequence>MRACVRCQAPAHVHEQHKHYRPLMTTESPASAPENEVIQGSNGVQDDAAAVEVTRPSIYPQSHRPQPRDVPLSFIDERNLLSELKTSRLEGFYNLSFLLLGFALFYMTVRSIVEKGLLVDFGGILFRCPAFLSDVWFVLRFSAALWVYSLLFFLLVWLAMAQKQYSRRRWLQRLRIALAVCGYIAVQAVLYCGSTWVLWQRPTTPALGGFLTLWVITISLKGHSYFITNWYLAEEAERAWRERARRKKETPVDAHEEPPHSDVALGDATSGTTKTSPTESDRQSSSDMPDSRAGTQSRPLKRDSSVSSDLSSTMSVGFSRAVRQNRLRGFPANVNLGNFAYFMVAPTLVYETEYPRTERVRYRYVATMVGVILLCIATQVAIMQQFMLPVLQGQSAGYSLVYHAAKLAIPSIIVWLLGFLWFFHCALSAWAELLRFADRQFYQDWWNATTLESFWNKWNMLVHEWALRHVFIELQYRSKRVSKAAAGFATFLVSAVLHEYLFAVAFKTISVGMFLGMMIQVPGIWLTRHSYFQGRRRGNLLMWLMLFLGHPLGELLYFRAYFRNHHNFFCHD</sequence>
<keyword evidence="6 12" id="KW-1133">Transmembrane helix</keyword>
<dbReference type="STRING" id="280699.M1UVP1"/>
<reference evidence="13 14" key="2">
    <citation type="journal article" date="2007" name="BMC Biol.">
        <title>A 100%-complete sequence reveals unusually simple genomic features in the hot-spring red alga Cyanidioschyzon merolae.</title>
        <authorList>
            <person name="Nozaki H."/>
            <person name="Takano H."/>
            <person name="Misumi O."/>
            <person name="Terasawa K."/>
            <person name="Matsuzaki M."/>
            <person name="Maruyama S."/>
            <person name="Nishida K."/>
            <person name="Yagisawa F."/>
            <person name="Yoshida Y."/>
            <person name="Fujiwara T."/>
            <person name="Takio S."/>
            <person name="Tamura K."/>
            <person name="Chung S.J."/>
            <person name="Nakamura S."/>
            <person name="Kuroiwa H."/>
            <person name="Tanaka K."/>
            <person name="Sato N."/>
            <person name="Kuroiwa T."/>
        </authorList>
    </citation>
    <scope>NUCLEOTIDE SEQUENCE [LARGE SCALE GENOMIC DNA]</scope>
    <source>
        <strain evidence="13 14">10D</strain>
    </source>
</reference>
<keyword evidence="5 9" id="KW-0256">Endoplasmic reticulum</keyword>
<dbReference type="GO" id="GO:0005789">
    <property type="term" value="C:endoplasmic reticulum membrane"/>
    <property type="evidence" value="ECO:0007669"/>
    <property type="project" value="UniProtKB-SubCell"/>
</dbReference>
<feature type="transmembrane region" description="Helical" evidence="12">
    <location>
        <begin position="484"/>
        <end position="503"/>
    </location>
</feature>
<feature type="transmembrane region" description="Helical" evidence="12">
    <location>
        <begin position="407"/>
        <end position="431"/>
    </location>
</feature>
<evidence type="ECO:0000256" key="2">
    <source>
        <dbReference type="ARBA" id="ARBA00009010"/>
    </source>
</evidence>
<dbReference type="Pfam" id="PF03062">
    <property type="entry name" value="MBOAT"/>
    <property type="match status" value="1"/>
</dbReference>
<keyword evidence="14" id="KW-1185">Reference proteome</keyword>
<keyword evidence="8 9" id="KW-0012">Acyltransferase</keyword>
<dbReference type="KEGG" id="cme:CYME_CMQ199C"/>
<feature type="compositionally biased region" description="Polar residues" evidence="11">
    <location>
        <begin position="285"/>
        <end position="298"/>
    </location>
</feature>
<feature type="compositionally biased region" description="Basic and acidic residues" evidence="11">
    <location>
        <begin position="249"/>
        <end position="260"/>
    </location>
</feature>
<evidence type="ECO:0000256" key="8">
    <source>
        <dbReference type="ARBA" id="ARBA00023315"/>
    </source>
</evidence>
<dbReference type="Gramene" id="CMQ199CT">
    <property type="protein sequence ID" value="CMQ199CT"/>
    <property type="gene ID" value="CMQ199C"/>
</dbReference>
<evidence type="ECO:0000256" key="5">
    <source>
        <dbReference type="ARBA" id="ARBA00022824"/>
    </source>
</evidence>
<keyword evidence="4 12" id="KW-0812">Transmembrane</keyword>
<dbReference type="InterPro" id="IPR014371">
    <property type="entry name" value="Oat_ACAT_DAG_ARE"/>
</dbReference>
<evidence type="ECO:0000256" key="9">
    <source>
        <dbReference type="PIRNR" id="PIRNR000439"/>
    </source>
</evidence>
<comment type="similarity">
    <text evidence="2 9">Belongs to the membrane-bound acyltransferase family. Sterol o-acyltransferase subfamily.</text>
</comment>
<dbReference type="OrthoDB" id="10039049at2759"/>
<evidence type="ECO:0000256" key="7">
    <source>
        <dbReference type="ARBA" id="ARBA00023136"/>
    </source>
</evidence>
<evidence type="ECO:0000256" key="6">
    <source>
        <dbReference type="ARBA" id="ARBA00022989"/>
    </source>
</evidence>
<keyword evidence="3 9" id="KW-0808">Transferase</keyword>
<keyword evidence="7 9" id="KW-0472">Membrane</keyword>
<name>M1UVP1_CYAM1</name>
<evidence type="ECO:0000256" key="1">
    <source>
        <dbReference type="ARBA" id="ARBA00004477"/>
    </source>
</evidence>
<dbReference type="EMBL" id="AP006499">
    <property type="protein sequence ID" value="BAM82096.1"/>
    <property type="molecule type" value="Genomic_DNA"/>
</dbReference>
<feature type="transmembrane region" description="Helical" evidence="12">
    <location>
        <begin position="364"/>
        <end position="387"/>
    </location>
</feature>
<dbReference type="AlphaFoldDB" id="M1UVP1"/>
<dbReference type="PIRSF" id="PIRSF000439">
    <property type="entry name" value="Oat_ACAT_DAG_ARE"/>
    <property type="match status" value="1"/>
</dbReference>
<evidence type="ECO:0000256" key="4">
    <source>
        <dbReference type="ARBA" id="ARBA00022692"/>
    </source>
</evidence>
<accession>M1UVP1</accession>
<evidence type="ECO:0000313" key="14">
    <source>
        <dbReference type="Proteomes" id="UP000007014"/>
    </source>
</evidence>
<proteinExistence type="inferred from homology"/>
<feature type="transmembrane region" description="Helical" evidence="12">
    <location>
        <begin position="509"/>
        <end position="528"/>
    </location>
</feature>
<dbReference type="OMA" id="HEFIFAL"/>
<dbReference type="RefSeq" id="XP_005538132.1">
    <property type="nucleotide sequence ID" value="XM_005538075.1"/>
</dbReference>
<feature type="transmembrane region" description="Helical" evidence="12">
    <location>
        <begin position="174"/>
        <end position="199"/>
    </location>
</feature>
<dbReference type="InterPro" id="IPR004299">
    <property type="entry name" value="MBOAT_fam"/>
</dbReference>
<organism evidence="13 14">
    <name type="scientific">Cyanidioschyzon merolae (strain NIES-3377 / 10D)</name>
    <name type="common">Unicellular red alga</name>
    <dbReference type="NCBI Taxonomy" id="280699"/>
    <lineage>
        <taxon>Eukaryota</taxon>
        <taxon>Rhodophyta</taxon>
        <taxon>Bangiophyceae</taxon>
        <taxon>Cyanidiales</taxon>
        <taxon>Cyanidiaceae</taxon>
        <taxon>Cyanidioschyzon</taxon>
    </lineage>
</organism>
<dbReference type="HOGENOM" id="CLU_476827_0_0_1"/>
<feature type="transmembrane region" description="Helical" evidence="12">
    <location>
        <begin position="540"/>
        <end position="558"/>
    </location>
</feature>
<gene>
    <name evidence="13" type="ORF">CYME_CMQ199C</name>
</gene>
<feature type="region of interest" description="Disordered" evidence="11">
    <location>
        <begin position="247"/>
        <end position="311"/>
    </location>
</feature>
<dbReference type="Proteomes" id="UP000007014">
    <property type="component" value="Chromosome 17"/>
</dbReference>
<evidence type="ECO:0000256" key="11">
    <source>
        <dbReference type="SAM" id="MobiDB-lite"/>
    </source>
</evidence>
<dbReference type="eggNOG" id="KOG0380">
    <property type="taxonomic scope" value="Eukaryota"/>
</dbReference>
<comment type="subcellular location">
    <subcellularLocation>
        <location evidence="1 9">Endoplasmic reticulum membrane</location>
        <topology evidence="1 9">Multi-pass membrane protein</topology>
    </subcellularLocation>
</comment>
<evidence type="ECO:0000256" key="3">
    <source>
        <dbReference type="ARBA" id="ARBA00022679"/>
    </source>
</evidence>
<feature type="active site" evidence="10">
    <location>
        <position position="498"/>
    </location>
</feature>
<evidence type="ECO:0000313" key="13">
    <source>
        <dbReference type="EMBL" id="BAM82096.1"/>
    </source>
</evidence>
<evidence type="ECO:0000256" key="12">
    <source>
        <dbReference type="SAM" id="Phobius"/>
    </source>
</evidence>
<feature type="transmembrane region" description="Helical" evidence="12">
    <location>
        <begin position="91"/>
        <end position="109"/>
    </location>
</feature>